<reference evidence="1 2" key="1">
    <citation type="journal article" date="2018" name="J. Microbiol.">
        <title>Leifsonia flava sp. nov., a novel actinobacterium isolated from the rhizosphere of Aquilegia viridiflora.</title>
        <authorList>
            <person name="Cai Y."/>
            <person name="Tao W.Z."/>
            <person name="Ma Y.J."/>
            <person name="Cheng J."/>
            <person name="Zhang M.Y."/>
            <person name="Zhang Y.X."/>
        </authorList>
    </citation>
    <scope>NUCLEOTIDE SEQUENCE [LARGE SCALE GENOMIC DNA]</scope>
    <source>
        <strain evidence="1 2">SYP-B2174</strain>
    </source>
</reference>
<evidence type="ECO:0000313" key="1">
    <source>
        <dbReference type="EMBL" id="TFV99871.1"/>
    </source>
</evidence>
<proteinExistence type="predicted"/>
<dbReference type="EMBL" id="SPQZ01000001">
    <property type="protein sequence ID" value="TFV99871.1"/>
    <property type="molecule type" value="Genomic_DNA"/>
</dbReference>
<comment type="caution">
    <text evidence="1">The sequence shown here is derived from an EMBL/GenBank/DDBJ whole genome shotgun (WGS) entry which is preliminary data.</text>
</comment>
<sequence length="138" mass="15031">MIQSGRASLVVHSTTTDPAEVSRILGLQPTRVNERGSVRRSGRILDHNTWRFDVDEMSNTEDDRTGLRSLTELLARVRVAAGRVGLLPPDCEARIWWHGSSDSSQGGFVIPVELASDVAALGVAVHATVYLDQPADEL</sequence>
<dbReference type="Pfam" id="PF14106">
    <property type="entry name" value="DUF4279"/>
    <property type="match status" value="1"/>
</dbReference>
<dbReference type="Proteomes" id="UP000298127">
    <property type="component" value="Unassembled WGS sequence"/>
</dbReference>
<protein>
    <submittedName>
        <fullName evidence="1">DUF4279 domain-containing protein</fullName>
    </submittedName>
</protein>
<dbReference type="AlphaFoldDB" id="A0A4Y9R5F6"/>
<name>A0A4Y9R5F6_9MICO</name>
<accession>A0A4Y9R5F6</accession>
<organism evidence="1 2">
    <name type="scientific">Orlajensenia leifsoniae</name>
    <dbReference type="NCBI Taxonomy" id="2561933"/>
    <lineage>
        <taxon>Bacteria</taxon>
        <taxon>Bacillati</taxon>
        <taxon>Actinomycetota</taxon>
        <taxon>Actinomycetes</taxon>
        <taxon>Micrococcales</taxon>
        <taxon>Microbacteriaceae</taxon>
        <taxon>Orlajensenia</taxon>
    </lineage>
</organism>
<dbReference type="InterPro" id="IPR025459">
    <property type="entry name" value="DUF4279"/>
</dbReference>
<gene>
    <name evidence="1" type="ORF">E4M00_01305</name>
</gene>
<evidence type="ECO:0000313" key="2">
    <source>
        <dbReference type="Proteomes" id="UP000298127"/>
    </source>
</evidence>
<dbReference type="RefSeq" id="WP_135118767.1">
    <property type="nucleotide sequence ID" value="NZ_SPQZ01000001.1"/>
</dbReference>
<keyword evidence="2" id="KW-1185">Reference proteome</keyword>